<dbReference type="SMART" id="SM00267">
    <property type="entry name" value="GGDEF"/>
    <property type="match status" value="1"/>
</dbReference>
<reference evidence="5" key="1">
    <citation type="journal article" date="2019" name="Int. J. Syst. Evol. Microbiol.">
        <title>The Global Catalogue of Microorganisms (GCM) 10K type strain sequencing project: providing services to taxonomists for standard genome sequencing and annotation.</title>
        <authorList>
            <consortium name="The Broad Institute Genomics Platform"/>
            <consortium name="The Broad Institute Genome Sequencing Center for Infectious Disease"/>
            <person name="Wu L."/>
            <person name="Ma J."/>
        </authorList>
    </citation>
    <scope>NUCLEOTIDE SEQUENCE [LARGE SCALE GENOMIC DNA]</scope>
    <source>
        <strain evidence="5">JCM 11496</strain>
    </source>
</reference>
<dbReference type="InterPro" id="IPR043128">
    <property type="entry name" value="Rev_trsase/Diguanyl_cyclase"/>
</dbReference>
<protein>
    <submittedName>
        <fullName evidence="4">Diguanylate cyclase domain-containing protein</fullName>
        <ecNumber evidence="4">2.7.7.65</ecNumber>
    </submittedName>
</protein>
<dbReference type="PROSITE" id="PS50887">
    <property type="entry name" value="GGDEF"/>
    <property type="match status" value="1"/>
</dbReference>
<keyword evidence="2" id="KW-1133">Transmembrane helix</keyword>
<dbReference type="NCBIfam" id="TIGR00254">
    <property type="entry name" value="GGDEF"/>
    <property type="match status" value="1"/>
</dbReference>
<dbReference type="RefSeq" id="WP_343881627.1">
    <property type="nucleotide sequence ID" value="NZ_BAAAIJ010000059.1"/>
</dbReference>
<evidence type="ECO:0000313" key="4">
    <source>
        <dbReference type="EMBL" id="MFD1848138.1"/>
    </source>
</evidence>
<dbReference type="GO" id="GO:0052621">
    <property type="term" value="F:diguanylate cyclase activity"/>
    <property type="evidence" value="ECO:0007669"/>
    <property type="project" value="UniProtKB-EC"/>
</dbReference>
<feature type="region of interest" description="Disordered" evidence="1">
    <location>
        <begin position="478"/>
        <end position="498"/>
    </location>
</feature>
<dbReference type="InterPro" id="IPR052163">
    <property type="entry name" value="DGC-Regulatory_Protein"/>
</dbReference>
<feature type="domain" description="GGDEF" evidence="3">
    <location>
        <begin position="221"/>
        <end position="352"/>
    </location>
</feature>
<dbReference type="PANTHER" id="PTHR46663:SF3">
    <property type="entry name" value="SLL0267 PROTEIN"/>
    <property type="match status" value="1"/>
</dbReference>
<evidence type="ECO:0000313" key="5">
    <source>
        <dbReference type="Proteomes" id="UP001597307"/>
    </source>
</evidence>
<dbReference type="CDD" id="cd01949">
    <property type="entry name" value="GGDEF"/>
    <property type="match status" value="1"/>
</dbReference>
<dbReference type="Pfam" id="PF00990">
    <property type="entry name" value="GGDEF"/>
    <property type="match status" value="1"/>
</dbReference>
<keyword evidence="4" id="KW-0808">Transferase</keyword>
<feature type="transmembrane region" description="Helical" evidence="2">
    <location>
        <begin position="45"/>
        <end position="63"/>
    </location>
</feature>
<evidence type="ECO:0000259" key="3">
    <source>
        <dbReference type="PROSITE" id="PS50887"/>
    </source>
</evidence>
<keyword evidence="4" id="KW-0548">Nucleotidyltransferase</keyword>
<feature type="transmembrane region" description="Helical" evidence="2">
    <location>
        <begin position="21"/>
        <end position="39"/>
    </location>
</feature>
<feature type="transmembrane region" description="Helical" evidence="2">
    <location>
        <begin position="84"/>
        <end position="107"/>
    </location>
</feature>
<sequence>MLAAFPRGSRLPDPAWNSRHRIIVLFALVASGVVTAVALALGTSLWMALSLGVPPAAVALVAWRAPIGRRFSASLSSASLMLTAALVVHLSGTIEAHFLFFILVPVVALYEDWAPLATASLLVLGHHAFMGLHSPTTVYNHQAAIDSPVTWSLIHSALFLAMCVTSIVHWTIHERARREENTLLDRLASQALHDPLTGLANRTLLHDRLNQALSLSQRTGTSVMVITVDIDGFKPVNDSYGHATGDALLVELAQRLQSCIRGGDTAARNGGDEFTLILPGTPRAEAPSMAGRILAAVSPPFSLPGVELDMSVSVGLAVSSTGAEAEVLLQEADQAMYSAKHNGRGGYVIFDRLLAPGTLGTMTVHPGQARDWAAYTQSLRAEIASAKDLGRIPEQSRGPETVRRTLESIIAAIDQLPHGQQLAKLALPERNALEEFVFHHDMVQHWADTLLVDSIIQAERSADADLFWLSLRRTAIKDHEHPGNSPESDGDYLPAAAT</sequence>
<organism evidence="4 5">
    <name type="scientific">Arthrobacter flavus</name>
    <dbReference type="NCBI Taxonomy" id="95172"/>
    <lineage>
        <taxon>Bacteria</taxon>
        <taxon>Bacillati</taxon>
        <taxon>Actinomycetota</taxon>
        <taxon>Actinomycetes</taxon>
        <taxon>Micrococcales</taxon>
        <taxon>Micrococcaceae</taxon>
        <taxon>Arthrobacter</taxon>
    </lineage>
</organism>
<accession>A0ABW4QBK6</accession>
<dbReference type="InterPro" id="IPR000160">
    <property type="entry name" value="GGDEF_dom"/>
</dbReference>
<proteinExistence type="predicted"/>
<dbReference type="EC" id="2.7.7.65" evidence="4"/>
<dbReference type="Proteomes" id="UP001597307">
    <property type="component" value="Unassembled WGS sequence"/>
</dbReference>
<dbReference type="EMBL" id="JBHUGA010000067">
    <property type="protein sequence ID" value="MFD1848138.1"/>
    <property type="molecule type" value="Genomic_DNA"/>
</dbReference>
<dbReference type="Gene3D" id="3.30.70.270">
    <property type="match status" value="1"/>
</dbReference>
<keyword evidence="2" id="KW-0812">Transmembrane</keyword>
<dbReference type="SUPFAM" id="SSF55073">
    <property type="entry name" value="Nucleotide cyclase"/>
    <property type="match status" value="1"/>
</dbReference>
<keyword evidence="5" id="KW-1185">Reference proteome</keyword>
<keyword evidence="2" id="KW-0472">Membrane</keyword>
<evidence type="ECO:0000256" key="1">
    <source>
        <dbReference type="SAM" id="MobiDB-lite"/>
    </source>
</evidence>
<gene>
    <name evidence="4" type="ORF">ACFSFX_16255</name>
</gene>
<feature type="transmembrane region" description="Helical" evidence="2">
    <location>
        <begin position="113"/>
        <end position="132"/>
    </location>
</feature>
<name>A0ABW4QBK6_9MICC</name>
<comment type="caution">
    <text evidence="4">The sequence shown here is derived from an EMBL/GenBank/DDBJ whole genome shotgun (WGS) entry which is preliminary data.</text>
</comment>
<evidence type="ECO:0000256" key="2">
    <source>
        <dbReference type="SAM" id="Phobius"/>
    </source>
</evidence>
<dbReference type="PANTHER" id="PTHR46663">
    <property type="entry name" value="DIGUANYLATE CYCLASE DGCT-RELATED"/>
    <property type="match status" value="1"/>
</dbReference>
<feature type="transmembrane region" description="Helical" evidence="2">
    <location>
        <begin position="153"/>
        <end position="172"/>
    </location>
</feature>
<dbReference type="InterPro" id="IPR029787">
    <property type="entry name" value="Nucleotide_cyclase"/>
</dbReference>